<dbReference type="GO" id="GO:0016705">
    <property type="term" value="F:oxidoreductase activity, acting on paired donors, with incorporation or reduction of molecular oxygen"/>
    <property type="evidence" value="ECO:0007669"/>
    <property type="project" value="InterPro"/>
</dbReference>
<evidence type="ECO:0000256" key="4">
    <source>
        <dbReference type="ARBA" id="ARBA00023004"/>
    </source>
</evidence>
<dbReference type="GO" id="GO:0004497">
    <property type="term" value="F:monooxygenase activity"/>
    <property type="evidence" value="ECO:0007669"/>
    <property type="project" value="UniProtKB-KW"/>
</dbReference>
<organism evidence="7 8">
    <name type="scientific">Setomelanomma holmii</name>
    <dbReference type="NCBI Taxonomy" id="210430"/>
    <lineage>
        <taxon>Eukaryota</taxon>
        <taxon>Fungi</taxon>
        <taxon>Dikarya</taxon>
        <taxon>Ascomycota</taxon>
        <taxon>Pezizomycotina</taxon>
        <taxon>Dothideomycetes</taxon>
        <taxon>Pleosporomycetidae</taxon>
        <taxon>Pleosporales</taxon>
        <taxon>Pleosporineae</taxon>
        <taxon>Phaeosphaeriaceae</taxon>
        <taxon>Setomelanomma</taxon>
    </lineage>
</organism>
<keyword evidence="8" id="KW-1185">Reference proteome</keyword>
<keyword evidence="3 5" id="KW-0479">Metal-binding</keyword>
<dbReference type="PROSITE" id="PS00086">
    <property type="entry name" value="CYTOCHROME_P450"/>
    <property type="match status" value="1"/>
</dbReference>
<evidence type="ECO:0000256" key="5">
    <source>
        <dbReference type="PIRSR" id="PIRSR602401-1"/>
    </source>
</evidence>
<dbReference type="InterPro" id="IPR001128">
    <property type="entry name" value="Cyt_P450"/>
</dbReference>
<dbReference type="GO" id="GO:0005506">
    <property type="term" value="F:iron ion binding"/>
    <property type="evidence" value="ECO:0007669"/>
    <property type="project" value="InterPro"/>
</dbReference>
<evidence type="ECO:0000313" key="7">
    <source>
        <dbReference type="EMBL" id="KAF2023221.1"/>
    </source>
</evidence>
<accession>A0A9P4LEG3</accession>
<dbReference type="AlphaFoldDB" id="A0A9P4LEG3"/>
<dbReference type="InterPro" id="IPR002401">
    <property type="entry name" value="Cyt_P450_E_grp-I"/>
</dbReference>
<evidence type="ECO:0000256" key="3">
    <source>
        <dbReference type="ARBA" id="ARBA00022723"/>
    </source>
</evidence>
<evidence type="ECO:0000256" key="6">
    <source>
        <dbReference type="RuleBase" id="RU000461"/>
    </source>
</evidence>
<proteinExistence type="inferred from homology"/>
<name>A0A9P4LEG3_9PLEO</name>
<dbReference type="EMBL" id="ML978367">
    <property type="protein sequence ID" value="KAF2023221.1"/>
    <property type="molecule type" value="Genomic_DNA"/>
</dbReference>
<dbReference type="InterPro" id="IPR050121">
    <property type="entry name" value="Cytochrome_P450_monoxygenase"/>
</dbReference>
<sequence length="67" mass="7722">LIPPGTLVSMLLRDVLLDEGIFEQPTEFRPERWLTKDKHHARCFVPFGKGSRMCLGLHLVMAELYLV</sequence>
<dbReference type="Pfam" id="PF00067">
    <property type="entry name" value="p450"/>
    <property type="match status" value="1"/>
</dbReference>
<evidence type="ECO:0000256" key="2">
    <source>
        <dbReference type="ARBA" id="ARBA00010617"/>
    </source>
</evidence>
<evidence type="ECO:0000313" key="8">
    <source>
        <dbReference type="Proteomes" id="UP000799777"/>
    </source>
</evidence>
<feature type="non-terminal residue" evidence="7">
    <location>
        <position position="1"/>
    </location>
</feature>
<comment type="caution">
    <text evidence="7">The sequence shown here is derived from an EMBL/GenBank/DDBJ whole genome shotgun (WGS) entry which is preliminary data.</text>
</comment>
<dbReference type="OrthoDB" id="1470350at2759"/>
<keyword evidence="6" id="KW-0560">Oxidoreductase</keyword>
<dbReference type="PRINTS" id="PR00463">
    <property type="entry name" value="EP450I"/>
</dbReference>
<feature type="binding site" description="axial binding residue" evidence="5">
    <location>
        <position position="54"/>
    </location>
    <ligand>
        <name>heme</name>
        <dbReference type="ChEBI" id="CHEBI:30413"/>
    </ligand>
    <ligandPart>
        <name>Fe</name>
        <dbReference type="ChEBI" id="CHEBI:18248"/>
    </ligandPart>
</feature>
<dbReference type="InterPro" id="IPR017972">
    <property type="entry name" value="Cyt_P450_CS"/>
</dbReference>
<keyword evidence="6" id="KW-0503">Monooxygenase</keyword>
<dbReference type="Proteomes" id="UP000799777">
    <property type="component" value="Unassembled WGS sequence"/>
</dbReference>
<comment type="similarity">
    <text evidence="2 6">Belongs to the cytochrome P450 family.</text>
</comment>
<keyword evidence="5 6" id="KW-0349">Heme</keyword>
<dbReference type="PANTHER" id="PTHR24305:SF166">
    <property type="entry name" value="CYTOCHROME P450 12A4, MITOCHONDRIAL-RELATED"/>
    <property type="match status" value="1"/>
</dbReference>
<evidence type="ECO:0000256" key="1">
    <source>
        <dbReference type="ARBA" id="ARBA00001971"/>
    </source>
</evidence>
<keyword evidence="4 5" id="KW-0408">Iron</keyword>
<reference evidence="7" key="1">
    <citation type="journal article" date="2020" name="Stud. Mycol.">
        <title>101 Dothideomycetes genomes: a test case for predicting lifestyles and emergence of pathogens.</title>
        <authorList>
            <person name="Haridas S."/>
            <person name="Albert R."/>
            <person name="Binder M."/>
            <person name="Bloem J."/>
            <person name="Labutti K."/>
            <person name="Salamov A."/>
            <person name="Andreopoulos B."/>
            <person name="Baker S."/>
            <person name="Barry K."/>
            <person name="Bills G."/>
            <person name="Bluhm B."/>
            <person name="Cannon C."/>
            <person name="Castanera R."/>
            <person name="Culley D."/>
            <person name="Daum C."/>
            <person name="Ezra D."/>
            <person name="Gonzalez J."/>
            <person name="Henrissat B."/>
            <person name="Kuo A."/>
            <person name="Liang C."/>
            <person name="Lipzen A."/>
            <person name="Lutzoni F."/>
            <person name="Magnuson J."/>
            <person name="Mondo S."/>
            <person name="Nolan M."/>
            <person name="Ohm R."/>
            <person name="Pangilinan J."/>
            <person name="Park H.-J."/>
            <person name="Ramirez L."/>
            <person name="Alfaro M."/>
            <person name="Sun H."/>
            <person name="Tritt A."/>
            <person name="Yoshinaga Y."/>
            <person name="Zwiers L.-H."/>
            <person name="Turgeon B."/>
            <person name="Goodwin S."/>
            <person name="Spatafora J."/>
            <person name="Crous P."/>
            <person name="Grigoriev I."/>
        </authorList>
    </citation>
    <scope>NUCLEOTIDE SEQUENCE</scope>
    <source>
        <strain evidence="7">CBS 110217</strain>
    </source>
</reference>
<dbReference type="GO" id="GO:0020037">
    <property type="term" value="F:heme binding"/>
    <property type="evidence" value="ECO:0007669"/>
    <property type="project" value="InterPro"/>
</dbReference>
<dbReference type="SUPFAM" id="SSF48264">
    <property type="entry name" value="Cytochrome P450"/>
    <property type="match status" value="1"/>
</dbReference>
<gene>
    <name evidence="7" type="ORF">EK21DRAFT_81412</name>
</gene>
<dbReference type="InterPro" id="IPR036396">
    <property type="entry name" value="Cyt_P450_sf"/>
</dbReference>
<comment type="cofactor">
    <cofactor evidence="1 5">
        <name>heme</name>
        <dbReference type="ChEBI" id="CHEBI:30413"/>
    </cofactor>
</comment>
<dbReference type="PANTHER" id="PTHR24305">
    <property type="entry name" value="CYTOCHROME P450"/>
    <property type="match status" value="1"/>
</dbReference>
<protein>
    <submittedName>
        <fullName evidence="7">Cytochrome P450</fullName>
    </submittedName>
</protein>
<dbReference type="Gene3D" id="1.10.630.10">
    <property type="entry name" value="Cytochrome P450"/>
    <property type="match status" value="1"/>
</dbReference>